<comment type="similarity">
    <text evidence="2">Belongs to the CorA metal ion transporter (MIT) (TC 1.A.35) family.</text>
</comment>
<dbReference type="Gene3D" id="1.20.58.340">
    <property type="entry name" value="Magnesium transport protein CorA, transmembrane region"/>
    <property type="match status" value="2"/>
</dbReference>
<dbReference type="InterPro" id="IPR002523">
    <property type="entry name" value="MgTranspt_CorA/ZnTranspt_ZntB"/>
</dbReference>
<evidence type="ECO:0000313" key="10">
    <source>
        <dbReference type="Proteomes" id="UP000176547"/>
    </source>
</evidence>
<evidence type="ECO:0008006" key="11">
    <source>
        <dbReference type="Google" id="ProtNLM"/>
    </source>
</evidence>
<dbReference type="PANTHER" id="PTHR46494:SF1">
    <property type="entry name" value="CORA FAMILY METAL ION TRANSPORTER (EUROFUNG)"/>
    <property type="match status" value="1"/>
</dbReference>
<evidence type="ECO:0000256" key="2">
    <source>
        <dbReference type="ARBA" id="ARBA00009765"/>
    </source>
</evidence>
<evidence type="ECO:0000256" key="3">
    <source>
        <dbReference type="ARBA" id="ARBA00022448"/>
    </source>
</evidence>
<evidence type="ECO:0000313" key="9">
    <source>
        <dbReference type="EMBL" id="OGE75831.1"/>
    </source>
</evidence>
<dbReference type="GO" id="GO:0015095">
    <property type="term" value="F:magnesium ion transmembrane transporter activity"/>
    <property type="evidence" value="ECO:0007669"/>
    <property type="project" value="TreeGrafter"/>
</dbReference>
<proteinExistence type="inferred from homology"/>
<sequence length="306" mass="36372">MRVKTIHTKNLRWIDIVNPEAEELRWVRQNFQFNEVHFQELERHQQRAHLDQGENYDYIVLLFPVYNKTTQEITAGEVDFFISNNFVLTAHYGEIHTIAELFNRVHSDQKTRDALMQRGSGYLLYRILESLFRRSYPILDHMNEDVNKIETKIFHKHDTDVLSHIMLMKKNVIEFRRMMKTHRSVLEKLPQRKNDYLLFPQSRLYYRDLHEYSTDIWDVLETLKETIDTLHETSQSIATHHLQEQTRIIGLFTAIIIPATLVAFLFGVGVEGIPFRHHPDGFWIVAGIMATASVTLWAVFKSMRWF</sequence>
<keyword evidence="4" id="KW-1003">Cell membrane</keyword>
<evidence type="ECO:0000256" key="8">
    <source>
        <dbReference type="SAM" id="Phobius"/>
    </source>
</evidence>
<reference evidence="9 10" key="1">
    <citation type="journal article" date="2016" name="Nat. Commun.">
        <title>Thousands of microbial genomes shed light on interconnected biogeochemical processes in an aquifer system.</title>
        <authorList>
            <person name="Anantharaman K."/>
            <person name="Brown C.T."/>
            <person name="Hug L.A."/>
            <person name="Sharon I."/>
            <person name="Castelle C.J."/>
            <person name="Probst A.J."/>
            <person name="Thomas B.C."/>
            <person name="Singh A."/>
            <person name="Wilkins M.J."/>
            <person name="Karaoz U."/>
            <person name="Brodie E.L."/>
            <person name="Williams K.H."/>
            <person name="Hubbard S.S."/>
            <person name="Banfield J.F."/>
        </authorList>
    </citation>
    <scope>NUCLEOTIDE SEQUENCE [LARGE SCALE GENOMIC DNA]</scope>
</reference>
<evidence type="ECO:0000256" key="4">
    <source>
        <dbReference type="ARBA" id="ARBA00022475"/>
    </source>
</evidence>
<dbReference type="GO" id="GO:0015087">
    <property type="term" value="F:cobalt ion transmembrane transporter activity"/>
    <property type="evidence" value="ECO:0007669"/>
    <property type="project" value="TreeGrafter"/>
</dbReference>
<dbReference type="Pfam" id="PF01544">
    <property type="entry name" value="CorA"/>
    <property type="match status" value="1"/>
</dbReference>
<keyword evidence="3" id="KW-0813">Transport</keyword>
<keyword evidence="7 8" id="KW-0472">Membrane</keyword>
<evidence type="ECO:0000256" key="5">
    <source>
        <dbReference type="ARBA" id="ARBA00022692"/>
    </source>
</evidence>
<comment type="caution">
    <text evidence="9">The sequence shown here is derived from an EMBL/GenBank/DDBJ whole genome shotgun (WGS) entry which is preliminary data.</text>
</comment>
<keyword evidence="6 8" id="KW-1133">Transmembrane helix</keyword>
<dbReference type="CDD" id="cd12822">
    <property type="entry name" value="TmCorA-like"/>
    <property type="match status" value="1"/>
</dbReference>
<dbReference type="Gene3D" id="3.30.460.20">
    <property type="entry name" value="CorA soluble domain-like"/>
    <property type="match status" value="1"/>
</dbReference>
<protein>
    <recommendedName>
        <fullName evidence="11">Magnesium transporter CorA</fullName>
    </recommendedName>
</protein>
<name>A0A1F5NDR2_9BACT</name>
<comment type="subcellular location">
    <subcellularLocation>
        <location evidence="1">Cell membrane</location>
        <topology evidence="1">Multi-pass membrane protein</topology>
    </subcellularLocation>
</comment>
<gene>
    <name evidence="9" type="ORF">A3K06_03490</name>
</gene>
<dbReference type="GO" id="GO:0050897">
    <property type="term" value="F:cobalt ion binding"/>
    <property type="evidence" value="ECO:0007669"/>
    <property type="project" value="TreeGrafter"/>
</dbReference>
<dbReference type="InterPro" id="IPR045861">
    <property type="entry name" value="CorA_cytoplasmic_dom"/>
</dbReference>
<evidence type="ECO:0000256" key="1">
    <source>
        <dbReference type="ARBA" id="ARBA00004651"/>
    </source>
</evidence>
<dbReference type="GO" id="GO:0005886">
    <property type="term" value="C:plasma membrane"/>
    <property type="evidence" value="ECO:0007669"/>
    <property type="project" value="UniProtKB-SubCell"/>
</dbReference>
<dbReference type="SUPFAM" id="SSF143865">
    <property type="entry name" value="CorA soluble domain-like"/>
    <property type="match status" value="1"/>
</dbReference>
<feature type="transmembrane region" description="Helical" evidence="8">
    <location>
        <begin position="248"/>
        <end position="270"/>
    </location>
</feature>
<dbReference type="PANTHER" id="PTHR46494">
    <property type="entry name" value="CORA FAMILY METAL ION TRANSPORTER (EUROFUNG)"/>
    <property type="match status" value="1"/>
</dbReference>
<evidence type="ECO:0000256" key="7">
    <source>
        <dbReference type="ARBA" id="ARBA00023136"/>
    </source>
</evidence>
<dbReference type="AlphaFoldDB" id="A0A1F5NDR2"/>
<dbReference type="GO" id="GO:0000287">
    <property type="term" value="F:magnesium ion binding"/>
    <property type="evidence" value="ECO:0007669"/>
    <property type="project" value="TreeGrafter"/>
</dbReference>
<dbReference type="SUPFAM" id="SSF144083">
    <property type="entry name" value="Magnesium transport protein CorA, transmembrane region"/>
    <property type="match status" value="1"/>
</dbReference>
<accession>A0A1F5NDR2</accession>
<dbReference type="EMBL" id="MFEG01000024">
    <property type="protein sequence ID" value="OGE75831.1"/>
    <property type="molecule type" value="Genomic_DNA"/>
</dbReference>
<dbReference type="Proteomes" id="UP000176547">
    <property type="component" value="Unassembled WGS sequence"/>
</dbReference>
<evidence type="ECO:0000256" key="6">
    <source>
        <dbReference type="ARBA" id="ARBA00022989"/>
    </source>
</evidence>
<keyword evidence="5 8" id="KW-0812">Transmembrane</keyword>
<dbReference type="InterPro" id="IPR045863">
    <property type="entry name" value="CorA_TM1_TM2"/>
</dbReference>
<organism evidence="9 10">
    <name type="scientific">Candidatus Doudnabacteria bacterium RIFCSPHIGHO2_01_52_17</name>
    <dbReference type="NCBI Taxonomy" id="1817820"/>
    <lineage>
        <taxon>Bacteria</taxon>
        <taxon>Candidatus Doudnaibacteriota</taxon>
    </lineage>
</organism>
<feature type="transmembrane region" description="Helical" evidence="8">
    <location>
        <begin position="282"/>
        <end position="300"/>
    </location>
</feature>